<evidence type="ECO:0000313" key="3">
    <source>
        <dbReference type="EMBL" id="MCX7468344.1"/>
    </source>
</evidence>
<keyword evidence="1" id="KW-1133">Transmembrane helix</keyword>
<keyword evidence="1" id="KW-0812">Transmembrane</keyword>
<keyword evidence="5" id="KW-1185">Reference proteome</keyword>
<evidence type="ECO:0000256" key="1">
    <source>
        <dbReference type="SAM" id="Phobius"/>
    </source>
</evidence>
<feature type="transmembrane region" description="Helical" evidence="1">
    <location>
        <begin position="16"/>
        <end position="38"/>
    </location>
</feature>
<evidence type="ECO:0000313" key="2">
    <source>
        <dbReference type="EMBL" id="MCX7445231.1"/>
    </source>
</evidence>
<organism evidence="3 4">
    <name type="scientific">Corynebacterium pygosceleis</name>
    <dbReference type="NCBI Taxonomy" id="2800406"/>
    <lineage>
        <taxon>Bacteria</taxon>
        <taxon>Bacillati</taxon>
        <taxon>Actinomycetota</taxon>
        <taxon>Actinomycetes</taxon>
        <taxon>Mycobacteriales</taxon>
        <taxon>Corynebacteriaceae</taxon>
        <taxon>Corynebacterium</taxon>
    </lineage>
</organism>
<accession>A0A9Q4C7F9</accession>
<dbReference type="EMBL" id="JAPMKV010000004">
    <property type="protein sequence ID" value="MCX7445231.1"/>
    <property type="molecule type" value="Genomic_DNA"/>
</dbReference>
<evidence type="ECO:0000313" key="5">
    <source>
        <dbReference type="Proteomes" id="UP001081709"/>
    </source>
</evidence>
<gene>
    <name evidence="2" type="ORF">OS125_08245</name>
    <name evidence="3" type="ORF">OS129_05555</name>
</gene>
<dbReference type="EMBL" id="JAPMKU010000002">
    <property type="protein sequence ID" value="MCX7468344.1"/>
    <property type="molecule type" value="Genomic_DNA"/>
</dbReference>
<dbReference type="Proteomes" id="UP001081709">
    <property type="component" value="Unassembled WGS sequence"/>
</dbReference>
<proteinExistence type="predicted"/>
<comment type="caution">
    <text evidence="3">The sequence shown here is derived from an EMBL/GenBank/DDBJ whole genome shotgun (WGS) entry which is preliminary data.</text>
</comment>
<dbReference type="AlphaFoldDB" id="A0A9Q4C7F9"/>
<name>A0A9Q4C7F9_9CORY</name>
<evidence type="ECO:0008006" key="6">
    <source>
        <dbReference type="Google" id="ProtNLM"/>
    </source>
</evidence>
<dbReference type="RefSeq" id="WP_200252500.1">
    <property type="nucleotide sequence ID" value="NZ_JAENIQ020000001.1"/>
</dbReference>
<sequence>MPRASADASLRHRAELPLLTVGVLLTIVLIVAGVLLLFNDTAKPAEIIAVATAATGPLTLWLRTHHRHWLAIGDGILVTERQLPEIHAVYVDVAEHMGFGDGDGQRPRPPLYLVGRGTSMDGTAGRCHVSTGALTLHADFAEMVYTVDDLRTVRYLLAHQLGHILAGHTTPVRATVNAVMLGAQLNRPLATAEEYSADRAVGRYVPEAAEGVVALYSDKNIRARIDIDEYLADAGRIRDDIWLRIANLGSSHPVGVKRMLAFRAMREQGWDVHGELF</sequence>
<evidence type="ECO:0000313" key="4">
    <source>
        <dbReference type="Proteomes" id="UP001071478"/>
    </source>
</evidence>
<dbReference type="Proteomes" id="UP001071478">
    <property type="component" value="Unassembled WGS sequence"/>
</dbReference>
<reference evidence="3" key="1">
    <citation type="submission" date="2022-11" db="EMBL/GenBank/DDBJ databases">
        <title>Corynebacterium sp. isolated from Penguins.</title>
        <authorList>
            <person name="Sedlar K."/>
            <person name="Svec P."/>
        </authorList>
    </citation>
    <scope>NUCLEOTIDE SEQUENCE</scope>
    <source>
        <strain evidence="2">P7003</strain>
        <strain evidence="3">P7374</strain>
    </source>
</reference>
<keyword evidence="1" id="KW-0472">Membrane</keyword>
<protein>
    <recommendedName>
        <fullName evidence="6">Peptidase M48 domain-containing protein</fullName>
    </recommendedName>
</protein>